<evidence type="ECO:0000256" key="1">
    <source>
        <dbReference type="SAM" id="MobiDB-lite"/>
    </source>
</evidence>
<evidence type="ECO:0008006" key="5">
    <source>
        <dbReference type="Google" id="ProtNLM"/>
    </source>
</evidence>
<keyword evidence="4" id="KW-1185">Reference proteome</keyword>
<dbReference type="AlphaFoldDB" id="A0AAQ4F4S9"/>
<gene>
    <name evidence="3" type="ORF">V5799_016961</name>
</gene>
<reference evidence="3 4" key="1">
    <citation type="journal article" date="2023" name="Arcadia Sci">
        <title>De novo assembly of a long-read Amblyomma americanum tick genome.</title>
        <authorList>
            <person name="Chou S."/>
            <person name="Poskanzer K.E."/>
            <person name="Rollins M."/>
            <person name="Thuy-Boun P.S."/>
        </authorList>
    </citation>
    <scope>NUCLEOTIDE SEQUENCE [LARGE SCALE GENOMIC DNA]</scope>
    <source>
        <strain evidence="3">F_SG_1</strain>
        <tissue evidence="3">Salivary glands</tissue>
    </source>
</reference>
<proteinExistence type="predicted"/>
<evidence type="ECO:0000313" key="3">
    <source>
        <dbReference type="EMBL" id="KAK8781698.1"/>
    </source>
</evidence>
<evidence type="ECO:0000313" key="4">
    <source>
        <dbReference type="Proteomes" id="UP001321473"/>
    </source>
</evidence>
<feature type="region of interest" description="Disordered" evidence="1">
    <location>
        <begin position="28"/>
        <end position="100"/>
    </location>
</feature>
<dbReference type="EMBL" id="JARKHS020007427">
    <property type="protein sequence ID" value="KAK8781698.1"/>
    <property type="molecule type" value="Genomic_DNA"/>
</dbReference>
<evidence type="ECO:0000256" key="2">
    <source>
        <dbReference type="SAM" id="SignalP"/>
    </source>
</evidence>
<dbReference type="Proteomes" id="UP001321473">
    <property type="component" value="Unassembled WGS sequence"/>
</dbReference>
<feature type="compositionally biased region" description="Polar residues" evidence="1">
    <location>
        <begin position="89"/>
        <end position="100"/>
    </location>
</feature>
<feature type="compositionally biased region" description="Low complexity" evidence="1">
    <location>
        <begin position="31"/>
        <end position="76"/>
    </location>
</feature>
<sequence length="286" mass="29461">MGRFNHGIRFLPLSLALAILMAPSTVRASDAVTTPAESVTTAATAATDEATESTSDTSPSDATNSEDTASNAATTRASEETSTDARATTDPQTTNSSSQGDCIEATFPDILGIGKCLGNDLNLCVDKNTATPGLLSLVNCTVIGVVQNLSGVSALLTIKDILIAIVNKLLPSVGSILTDLFSDKGGTSFNITDNACRGPIKIGFPNSLGKCIDDTLLFCNDGDTVNTSIIESLAKAVACLLTDLLTTNPGNLIKRVLCDVVRATGALFGDIFLGQMVHTAITGALC</sequence>
<name>A0AAQ4F4S9_AMBAM</name>
<feature type="signal peptide" evidence="2">
    <location>
        <begin position="1"/>
        <end position="28"/>
    </location>
</feature>
<organism evidence="3 4">
    <name type="scientific">Amblyomma americanum</name>
    <name type="common">Lone star tick</name>
    <dbReference type="NCBI Taxonomy" id="6943"/>
    <lineage>
        <taxon>Eukaryota</taxon>
        <taxon>Metazoa</taxon>
        <taxon>Ecdysozoa</taxon>
        <taxon>Arthropoda</taxon>
        <taxon>Chelicerata</taxon>
        <taxon>Arachnida</taxon>
        <taxon>Acari</taxon>
        <taxon>Parasitiformes</taxon>
        <taxon>Ixodida</taxon>
        <taxon>Ixodoidea</taxon>
        <taxon>Ixodidae</taxon>
        <taxon>Amblyomminae</taxon>
        <taxon>Amblyomma</taxon>
    </lineage>
</organism>
<protein>
    <recommendedName>
        <fullName evidence="5">Secreted protein</fullName>
    </recommendedName>
</protein>
<accession>A0AAQ4F4S9</accession>
<keyword evidence="2" id="KW-0732">Signal</keyword>
<feature type="chain" id="PRO_5043053454" description="Secreted protein" evidence="2">
    <location>
        <begin position="29"/>
        <end position="286"/>
    </location>
</feature>
<comment type="caution">
    <text evidence="3">The sequence shown here is derived from an EMBL/GenBank/DDBJ whole genome shotgun (WGS) entry which is preliminary data.</text>
</comment>